<keyword evidence="4" id="KW-0732">Signal</keyword>
<evidence type="ECO:0000256" key="2">
    <source>
        <dbReference type="ARBA" id="ARBA00005182"/>
    </source>
</evidence>
<evidence type="ECO:0000256" key="1">
    <source>
        <dbReference type="ARBA" id="ARBA00004418"/>
    </source>
</evidence>
<dbReference type="GO" id="GO:0042121">
    <property type="term" value="P:alginic acid biosynthetic process"/>
    <property type="evidence" value="ECO:0007669"/>
    <property type="project" value="UniProtKB-KW"/>
</dbReference>
<keyword evidence="7" id="KW-1133">Transmembrane helix</keyword>
<accession>A0AAU8M1C0</accession>
<dbReference type="GO" id="GO:0042597">
    <property type="term" value="C:periplasmic space"/>
    <property type="evidence" value="ECO:0007669"/>
    <property type="project" value="UniProtKB-SubCell"/>
</dbReference>
<proteinExistence type="predicted"/>
<feature type="domain" description="AlgX/AlgJ SGNH hydrolase-like" evidence="8">
    <location>
        <begin position="97"/>
        <end position="268"/>
    </location>
</feature>
<evidence type="ECO:0000313" key="9">
    <source>
        <dbReference type="EMBL" id="XCN75004.1"/>
    </source>
</evidence>
<keyword evidence="5" id="KW-0574">Periplasm</keyword>
<dbReference type="GO" id="GO:0016740">
    <property type="term" value="F:transferase activity"/>
    <property type="evidence" value="ECO:0007669"/>
    <property type="project" value="UniProtKB-KW"/>
</dbReference>
<dbReference type="Pfam" id="PF16822">
    <property type="entry name" value="ALGX"/>
    <property type="match status" value="1"/>
</dbReference>
<feature type="transmembrane region" description="Helical" evidence="7">
    <location>
        <begin position="7"/>
        <end position="29"/>
    </location>
</feature>
<protein>
    <recommendedName>
        <fullName evidence="8">AlgX/AlgJ SGNH hydrolase-like domain-containing protein</fullName>
    </recommendedName>
</protein>
<keyword evidence="6" id="KW-0016">Alginate biosynthesis</keyword>
<sequence>MSFKRRVYPAALSGIFLLFLLLPFFLFIVGPHKEISEAEKRRLAVFPEIVPTLTGLSEFPNKFDAFYQDHFGLRDNLIRLYNLFSLKLFQVSPSAAVMKGKEGWFFYIAEGVFEDFYGMPANRIALDKHASTLADRRDWLADLGVRYLFVPVPNKICIYDEYLPDRVQGGKGTSFYEQLTSFLKRDRGLANFIDLFSILRDKKQAGQLYFKTDTHWSNAGALLAFNQIMERCSAWFPEEMGPMREKEVVRKQVSFSGDLALLMHQEKTVNEQVDVVSITDPCADRPNIRLSPTSQYFQGMDIPASRLPSENGCSEKKLTALIVHDSFGKPLQRYFNERFRKVIYSQYIKLDKLQELIIRERPDIVLEVWVARNLGRALAPNPPAWTTKVLEKKYAASDTVRMRVDRALDLQRILMRNDVSLERRADGLLIHAHGEDPFFALPFTPLAGPERYLVEVDVDAPQETTFALYFTTGENSRDIVPHQLVEQKIHKGRNRFFLRLPHPDVRGLLRIDPGKTAGDYLLRSLTVKAIAGQR</sequence>
<keyword evidence="7" id="KW-0472">Membrane</keyword>
<evidence type="ECO:0000259" key="8">
    <source>
        <dbReference type="Pfam" id="PF16822"/>
    </source>
</evidence>
<dbReference type="AlphaFoldDB" id="A0AAU8M1C0"/>
<keyword evidence="3" id="KW-0808">Transferase</keyword>
<evidence type="ECO:0000256" key="6">
    <source>
        <dbReference type="ARBA" id="ARBA00022841"/>
    </source>
</evidence>
<evidence type="ECO:0000256" key="5">
    <source>
        <dbReference type="ARBA" id="ARBA00022764"/>
    </source>
</evidence>
<comment type="subcellular location">
    <subcellularLocation>
        <location evidence="1">Periplasm</location>
    </subcellularLocation>
</comment>
<evidence type="ECO:0000256" key="3">
    <source>
        <dbReference type="ARBA" id="ARBA00022679"/>
    </source>
</evidence>
<gene>
    <name evidence="9" type="ORF">Q3M24_09805</name>
</gene>
<dbReference type="InterPro" id="IPR031811">
    <property type="entry name" value="ALGX/ALGJ_SGNH-like"/>
</dbReference>
<reference evidence="9" key="2">
    <citation type="submission" date="2024-06" db="EMBL/GenBank/DDBJ databases">
        <authorList>
            <person name="Plum-Jensen L.E."/>
            <person name="Schramm A."/>
            <person name="Marshall I.P.G."/>
        </authorList>
    </citation>
    <scope>NUCLEOTIDE SEQUENCE</scope>
    <source>
        <strain evidence="9">Rat1</strain>
    </source>
</reference>
<evidence type="ECO:0000256" key="7">
    <source>
        <dbReference type="SAM" id="Phobius"/>
    </source>
</evidence>
<keyword evidence="7" id="KW-0812">Transmembrane</keyword>
<evidence type="ECO:0000256" key="4">
    <source>
        <dbReference type="ARBA" id="ARBA00022729"/>
    </source>
</evidence>
<name>A0AAU8M1C0_9BACT</name>
<reference evidence="9" key="1">
    <citation type="journal article" date="2024" name="Syst. Appl. Microbiol.">
        <title>First single-strain enrichments of Electrothrix cable bacteria, description of E. aestuarii sp. nov. and E. rattekaaiensis sp. nov., and proposal of a cable bacteria taxonomy following the rules of the SeqCode.</title>
        <authorList>
            <person name="Plum-Jensen L.E."/>
            <person name="Schramm A."/>
            <person name="Marshall I.P.G."/>
        </authorList>
    </citation>
    <scope>NUCLEOTIDE SEQUENCE</scope>
    <source>
        <strain evidence="9">Rat1</strain>
    </source>
</reference>
<comment type="pathway">
    <text evidence="2">Glycan biosynthesis; alginate biosynthesis.</text>
</comment>
<dbReference type="EMBL" id="CP159373">
    <property type="protein sequence ID" value="XCN75004.1"/>
    <property type="molecule type" value="Genomic_DNA"/>
</dbReference>
<dbReference type="KEGG" id="eaj:Q3M24_09805"/>
<organism evidence="9">
    <name type="scientific">Candidatus Electrothrix aestuarii</name>
    <dbReference type="NCBI Taxonomy" id="3062594"/>
    <lineage>
        <taxon>Bacteria</taxon>
        <taxon>Pseudomonadati</taxon>
        <taxon>Thermodesulfobacteriota</taxon>
        <taxon>Desulfobulbia</taxon>
        <taxon>Desulfobulbales</taxon>
        <taxon>Desulfobulbaceae</taxon>
        <taxon>Candidatus Electrothrix</taxon>
    </lineage>
</organism>